<evidence type="ECO:0000256" key="1">
    <source>
        <dbReference type="SAM" id="Phobius"/>
    </source>
</evidence>
<gene>
    <name evidence="2" type="ORF">H2200_012633</name>
</gene>
<accession>A0AA39CC43</accession>
<evidence type="ECO:0000313" key="3">
    <source>
        <dbReference type="Proteomes" id="UP001172673"/>
    </source>
</evidence>
<proteinExistence type="predicted"/>
<reference evidence="2" key="1">
    <citation type="submission" date="2022-10" db="EMBL/GenBank/DDBJ databases">
        <title>Culturing micro-colonial fungi from biological soil crusts in the Mojave desert and describing Neophaeococcomyces mojavensis, and introducing the new genera and species Taxawa tesnikishii.</title>
        <authorList>
            <person name="Kurbessoian T."/>
            <person name="Stajich J.E."/>
        </authorList>
    </citation>
    <scope>NUCLEOTIDE SEQUENCE</scope>
    <source>
        <strain evidence="2">TK_41</strain>
    </source>
</reference>
<feature type="transmembrane region" description="Helical" evidence="1">
    <location>
        <begin position="47"/>
        <end position="68"/>
    </location>
</feature>
<evidence type="ECO:0000313" key="2">
    <source>
        <dbReference type="EMBL" id="KAJ9602853.1"/>
    </source>
</evidence>
<keyword evidence="1" id="KW-1133">Transmembrane helix</keyword>
<dbReference type="Pfam" id="PF12716">
    <property type="entry name" value="Apq12"/>
    <property type="match status" value="1"/>
</dbReference>
<comment type="caution">
    <text evidence="2">The sequence shown here is derived from an EMBL/GenBank/DDBJ whole genome shotgun (WGS) entry which is preliminary data.</text>
</comment>
<protein>
    <submittedName>
        <fullName evidence="2">Uncharacterized protein</fullName>
    </submittedName>
</protein>
<keyword evidence="1" id="KW-0812">Transmembrane</keyword>
<sequence length="178" mass="19241">MAPQPPLTQLPAFIYHFASLYNNYVLPCLPGPLQAISNNISPFLTSVLSAASNGDIVSLAAFLLTVYLTLKIADYIRRSVIGWVVFLVKIGLILVLVQGVFYVNRYGLQKALTDAEWVFGILWGLVEDKVTGNGDGRDNRTGGYGAANGYGNNAWSGSYAGGKQQVPVGRAKGRRGWT</sequence>
<dbReference type="Proteomes" id="UP001172673">
    <property type="component" value="Unassembled WGS sequence"/>
</dbReference>
<name>A0AA39CC43_9EURO</name>
<feature type="transmembrane region" description="Helical" evidence="1">
    <location>
        <begin position="80"/>
        <end position="103"/>
    </location>
</feature>
<dbReference type="InterPro" id="IPR024316">
    <property type="entry name" value="APQ12"/>
</dbReference>
<keyword evidence="1" id="KW-0472">Membrane</keyword>
<dbReference type="EMBL" id="JAPDRK010000024">
    <property type="protein sequence ID" value="KAJ9602853.1"/>
    <property type="molecule type" value="Genomic_DNA"/>
</dbReference>
<organism evidence="2 3">
    <name type="scientific">Cladophialophora chaetospira</name>
    <dbReference type="NCBI Taxonomy" id="386627"/>
    <lineage>
        <taxon>Eukaryota</taxon>
        <taxon>Fungi</taxon>
        <taxon>Dikarya</taxon>
        <taxon>Ascomycota</taxon>
        <taxon>Pezizomycotina</taxon>
        <taxon>Eurotiomycetes</taxon>
        <taxon>Chaetothyriomycetidae</taxon>
        <taxon>Chaetothyriales</taxon>
        <taxon>Herpotrichiellaceae</taxon>
        <taxon>Cladophialophora</taxon>
    </lineage>
</organism>
<dbReference type="AlphaFoldDB" id="A0AA39CC43"/>
<keyword evidence="3" id="KW-1185">Reference proteome</keyword>